<sequence length="114" mass="13041">MGVDFGFEGVDRWQKGYEERKRKADAVANLQNSEQTYKIDAKDDETMEVGRLGLEELKRQLKDKVKLKSWEQTIDFLDESKILSDFTGNGIFLSSNGTFCDRFLLPFASLHTPG</sequence>
<keyword evidence="2" id="KW-1185">Reference proteome</keyword>
<comment type="caution">
    <text evidence="1">The sequence shown here is derived from an EMBL/GenBank/DDBJ whole genome shotgun (WGS) entry which is preliminary data.</text>
</comment>
<reference evidence="1 2" key="1">
    <citation type="journal article" date="2021" name="Nat. Plants">
        <title>The Taxus genome provides insights into paclitaxel biosynthesis.</title>
        <authorList>
            <person name="Xiong X."/>
            <person name="Gou J."/>
            <person name="Liao Q."/>
            <person name="Li Y."/>
            <person name="Zhou Q."/>
            <person name="Bi G."/>
            <person name="Li C."/>
            <person name="Du R."/>
            <person name="Wang X."/>
            <person name="Sun T."/>
            <person name="Guo L."/>
            <person name="Liang H."/>
            <person name="Lu P."/>
            <person name="Wu Y."/>
            <person name="Zhang Z."/>
            <person name="Ro D.K."/>
            <person name="Shang Y."/>
            <person name="Huang S."/>
            <person name="Yan J."/>
        </authorList>
    </citation>
    <scope>NUCLEOTIDE SEQUENCE [LARGE SCALE GENOMIC DNA]</scope>
    <source>
        <strain evidence="1">Ta-2019</strain>
    </source>
</reference>
<dbReference type="EMBL" id="JAHRHJ020003813">
    <property type="protein sequence ID" value="KAH9290799.1"/>
    <property type="molecule type" value="Genomic_DNA"/>
</dbReference>
<evidence type="ECO:0000313" key="2">
    <source>
        <dbReference type="Proteomes" id="UP000824469"/>
    </source>
</evidence>
<organism evidence="1 2">
    <name type="scientific">Taxus chinensis</name>
    <name type="common">Chinese yew</name>
    <name type="synonym">Taxus wallichiana var. chinensis</name>
    <dbReference type="NCBI Taxonomy" id="29808"/>
    <lineage>
        <taxon>Eukaryota</taxon>
        <taxon>Viridiplantae</taxon>
        <taxon>Streptophyta</taxon>
        <taxon>Embryophyta</taxon>
        <taxon>Tracheophyta</taxon>
        <taxon>Spermatophyta</taxon>
        <taxon>Pinopsida</taxon>
        <taxon>Pinidae</taxon>
        <taxon>Conifers II</taxon>
        <taxon>Cupressales</taxon>
        <taxon>Taxaceae</taxon>
        <taxon>Taxus</taxon>
    </lineage>
</organism>
<gene>
    <name evidence="1" type="ORF">KI387_034916</name>
</gene>
<protein>
    <submittedName>
        <fullName evidence="1">Uncharacterized protein</fullName>
    </submittedName>
</protein>
<dbReference type="Proteomes" id="UP000824469">
    <property type="component" value="Unassembled WGS sequence"/>
</dbReference>
<dbReference type="AlphaFoldDB" id="A0AA38F368"/>
<name>A0AA38F368_TAXCH</name>
<accession>A0AA38F368</accession>
<proteinExistence type="predicted"/>
<evidence type="ECO:0000313" key="1">
    <source>
        <dbReference type="EMBL" id="KAH9290799.1"/>
    </source>
</evidence>
<feature type="non-terminal residue" evidence="1">
    <location>
        <position position="114"/>
    </location>
</feature>